<evidence type="ECO:0000256" key="1">
    <source>
        <dbReference type="SAM" id="MobiDB-lite"/>
    </source>
</evidence>
<evidence type="ECO:0000313" key="3">
    <source>
        <dbReference type="Proteomes" id="UP000195521"/>
    </source>
</evidence>
<organism evidence="2 3">
    <name type="scientific">Plasmodium gonderi</name>
    <dbReference type="NCBI Taxonomy" id="77519"/>
    <lineage>
        <taxon>Eukaryota</taxon>
        <taxon>Sar</taxon>
        <taxon>Alveolata</taxon>
        <taxon>Apicomplexa</taxon>
        <taxon>Aconoidasida</taxon>
        <taxon>Haemosporida</taxon>
        <taxon>Plasmodiidae</taxon>
        <taxon>Plasmodium</taxon>
        <taxon>Plasmodium (Plasmodium)</taxon>
    </lineage>
</organism>
<reference evidence="3" key="1">
    <citation type="submission" date="2017-04" db="EMBL/GenBank/DDBJ databases">
        <title>Plasmodium gonderi genome.</title>
        <authorList>
            <person name="Arisue N."/>
            <person name="Honma H."/>
            <person name="Kawai S."/>
            <person name="Tougan T."/>
            <person name="Tanabe K."/>
            <person name="Horii T."/>
        </authorList>
    </citation>
    <scope>NUCLEOTIDE SEQUENCE [LARGE SCALE GENOMIC DNA]</scope>
    <source>
        <strain evidence="3">ATCC 30045</strain>
    </source>
</reference>
<keyword evidence="3" id="KW-1185">Reference proteome</keyword>
<feature type="compositionally biased region" description="Basic and acidic residues" evidence="1">
    <location>
        <begin position="61"/>
        <end position="83"/>
    </location>
</feature>
<feature type="compositionally biased region" description="Polar residues" evidence="1">
    <location>
        <begin position="116"/>
        <end position="140"/>
    </location>
</feature>
<dbReference type="Proteomes" id="UP000195521">
    <property type="component" value="Unassembled WGS sequence"/>
</dbReference>
<dbReference type="Pfam" id="PF15375">
    <property type="entry name" value="FSAF1"/>
    <property type="match status" value="1"/>
</dbReference>
<proteinExistence type="predicted"/>
<feature type="region of interest" description="Disordered" evidence="1">
    <location>
        <begin position="1"/>
        <end position="24"/>
    </location>
</feature>
<dbReference type="InterPro" id="IPR027973">
    <property type="entry name" value="FSAF1-like"/>
</dbReference>
<protein>
    <submittedName>
        <fullName evidence="2">Uncharacterized protein</fullName>
    </submittedName>
</protein>
<dbReference type="EMBL" id="BDQF01000013">
    <property type="protein sequence ID" value="GAW82072.1"/>
    <property type="molecule type" value="Genomic_DNA"/>
</dbReference>
<dbReference type="AlphaFoldDB" id="A0A1Y1JMK4"/>
<name>A0A1Y1JMK4_PLAGO</name>
<comment type="caution">
    <text evidence="2">The sequence shown here is derived from an EMBL/GenBank/DDBJ whole genome shotgun (WGS) entry which is preliminary data.</text>
</comment>
<gene>
    <name evidence="2" type="ORF">PGO_120640</name>
</gene>
<feature type="region of interest" description="Disordered" evidence="1">
    <location>
        <begin position="61"/>
        <end position="84"/>
    </location>
</feature>
<dbReference type="RefSeq" id="XP_028544661.1">
    <property type="nucleotide sequence ID" value="XM_028688860.1"/>
</dbReference>
<feature type="region of interest" description="Disordered" evidence="1">
    <location>
        <begin position="147"/>
        <end position="166"/>
    </location>
</feature>
<feature type="region of interest" description="Disordered" evidence="1">
    <location>
        <begin position="116"/>
        <end position="142"/>
    </location>
</feature>
<dbReference type="GeneID" id="39748804"/>
<accession>A0A1Y1JMK4</accession>
<evidence type="ECO:0000313" key="2">
    <source>
        <dbReference type="EMBL" id="GAW82072.1"/>
    </source>
</evidence>
<dbReference type="OrthoDB" id="378922at2759"/>
<sequence>MKKDKENRKEKKIHGKNGKPIPKDLQQYMDKLWGFVSNSDDEKDEHNKICECSESISVLPRSKEATKLDKVPEPKHETTDNSRVKKIRKRKVKELIHCNRDDAISVAASEVTSEVTSDTASNTSSNVNPSKHLNCENTENGFYERNNKRKKNKGAIKEAKRSSAQNKTCKTEEMVYERTTPFFSKGNKTTGMDVDKNGNIKWTCREGKENLGKHKMKKLRGNGGESIINQKNIQKEKMELKKNFMDVVHEIRRLTIPHLDKFQKKNVENHQIKMLGGKFDKSAKIHYPELMSRKKSIKKYIQKRKEREKILGVKTQSGNYIDMQDVFRKKKKKKKKFSSKLF</sequence>